<gene>
    <name evidence="1" type="ORF">BLTE_11410</name>
</gene>
<dbReference type="EMBL" id="AP018907">
    <property type="protein sequence ID" value="BBF92456.1"/>
    <property type="molecule type" value="Genomic_DNA"/>
</dbReference>
<dbReference type="RefSeq" id="WP_126398353.1">
    <property type="nucleotide sequence ID" value="NZ_AP018907.1"/>
</dbReference>
<evidence type="ECO:0000313" key="1">
    <source>
        <dbReference type="EMBL" id="BBF92456.1"/>
    </source>
</evidence>
<reference evidence="1 2" key="1">
    <citation type="submission" date="2018-08" db="EMBL/GenBank/DDBJ databases">
        <title>Complete genome sequencing of Blastochloris tepida GI.</title>
        <authorList>
            <person name="Tsukatani Y."/>
            <person name="Mori H."/>
        </authorList>
    </citation>
    <scope>NUCLEOTIDE SEQUENCE [LARGE SCALE GENOMIC DNA]</scope>
    <source>
        <strain evidence="1 2">GI</strain>
    </source>
</reference>
<dbReference type="KEGG" id="blag:BLTE_11410"/>
<sequence length="128" mass="13890">MAFRHPIQNNFEAISGELNAQVHHHGLGGTMARTNFTLLRTFSQLMGAERDRNTQGAHFLHAVLAAVANILAGTMRYCIEPESQAEALGAVLALLREQIEPRLGKPSQEPVLFAGFMPKPATARASGE</sequence>
<name>A0A348FYS3_9HYPH</name>
<protein>
    <submittedName>
        <fullName evidence="1">Uncharacterized protein</fullName>
    </submittedName>
</protein>
<dbReference type="AlphaFoldDB" id="A0A348FYS3"/>
<accession>A0A348FYS3</accession>
<organism evidence="1 2">
    <name type="scientific">Blastochloris tepida</name>
    <dbReference type="NCBI Taxonomy" id="2233851"/>
    <lineage>
        <taxon>Bacteria</taxon>
        <taxon>Pseudomonadati</taxon>
        <taxon>Pseudomonadota</taxon>
        <taxon>Alphaproteobacteria</taxon>
        <taxon>Hyphomicrobiales</taxon>
        <taxon>Blastochloridaceae</taxon>
        <taxon>Blastochloris</taxon>
    </lineage>
</organism>
<keyword evidence="2" id="KW-1185">Reference proteome</keyword>
<evidence type="ECO:0000313" key="2">
    <source>
        <dbReference type="Proteomes" id="UP000266934"/>
    </source>
</evidence>
<dbReference type="Proteomes" id="UP000266934">
    <property type="component" value="Chromosome"/>
</dbReference>
<proteinExistence type="predicted"/>